<accession>A0A1I4W107</accession>
<dbReference type="Proteomes" id="UP000198575">
    <property type="component" value="Unassembled WGS sequence"/>
</dbReference>
<dbReference type="STRING" id="578942.SAMN05216289_103258"/>
<dbReference type="EMBL" id="FOVF01000003">
    <property type="protein sequence ID" value="SFN07278.1"/>
    <property type="molecule type" value="Genomic_DNA"/>
</dbReference>
<proteinExistence type="predicted"/>
<name>A0A1I4W107_9GAMM</name>
<dbReference type="Gene3D" id="3.40.190.10">
    <property type="entry name" value="Periplasmic binding protein-like II"/>
    <property type="match status" value="1"/>
</dbReference>
<evidence type="ECO:0000313" key="3">
    <source>
        <dbReference type="Proteomes" id="UP000198575"/>
    </source>
</evidence>
<sequence length="277" mass="30271">MSSQSRFGNRIRLTACAMGVGLVLSAASVEAAEYRFTPEPTYAPDVAKDVYKPLLDYLSKATGDTFVLVAPANYSSYWRDILKPDVTDFSYDEAHFADYRIQHSNFIPLVRKAEPTTYTLLANVEFEGKEPNALLGSKIATMPAPSLGYALLAQFFPDPVQQPQILSTATSWRDTVQIVFGGEADAAIIPSWIASADGYPNLVTIKTSREFPGTAILASPSVPEEVRTKVRDALLNVEGAPELVEVLLELGITRFVPASPKDFAGDQQMLSGFYGYK</sequence>
<feature type="chain" id="PRO_5011659106" evidence="1">
    <location>
        <begin position="32"/>
        <end position="277"/>
    </location>
</feature>
<gene>
    <name evidence="2" type="ORF">SAMN05216289_103258</name>
</gene>
<feature type="signal peptide" evidence="1">
    <location>
        <begin position="1"/>
        <end position="31"/>
    </location>
</feature>
<evidence type="ECO:0000256" key="1">
    <source>
        <dbReference type="SAM" id="SignalP"/>
    </source>
</evidence>
<organism evidence="2 3">
    <name type="scientific">Dokdonella immobilis</name>
    <dbReference type="NCBI Taxonomy" id="578942"/>
    <lineage>
        <taxon>Bacteria</taxon>
        <taxon>Pseudomonadati</taxon>
        <taxon>Pseudomonadota</taxon>
        <taxon>Gammaproteobacteria</taxon>
        <taxon>Lysobacterales</taxon>
        <taxon>Rhodanobacteraceae</taxon>
        <taxon>Dokdonella</taxon>
    </lineage>
</organism>
<dbReference type="AlphaFoldDB" id="A0A1I4W107"/>
<protein>
    <submittedName>
        <fullName evidence="2">Phosphonate transport system substrate-binding protein</fullName>
    </submittedName>
</protein>
<reference evidence="2 3" key="1">
    <citation type="submission" date="2016-10" db="EMBL/GenBank/DDBJ databases">
        <authorList>
            <person name="de Groot N.N."/>
        </authorList>
    </citation>
    <scope>NUCLEOTIDE SEQUENCE [LARGE SCALE GENOMIC DNA]</scope>
    <source>
        <strain evidence="2 3">CGMCC 1.7659</strain>
    </source>
</reference>
<evidence type="ECO:0000313" key="2">
    <source>
        <dbReference type="EMBL" id="SFN07278.1"/>
    </source>
</evidence>
<dbReference type="RefSeq" id="WP_175497896.1">
    <property type="nucleotide sequence ID" value="NZ_FOVF01000003.1"/>
</dbReference>
<dbReference type="Pfam" id="PF12974">
    <property type="entry name" value="Phosphonate-bd"/>
    <property type="match status" value="1"/>
</dbReference>
<keyword evidence="3" id="KW-1185">Reference proteome</keyword>
<keyword evidence="1" id="KW-0732">Signal</keyword>